<evidence type="ECO:0000256" key="2">
    <source>
        <dbReference type="SAM" id="MobiDB-lite"/>
    </source>
</evidence>
<dbReference type="NCBIfam" id="TIGR03752">
    <property type="entry name" value="conj_TIGR03752"/>
    <property type="match status" value="1"/>
</dbReference>
<keyword evidence="3" id="KW-1133">Transmembrane helix</keyword>
<gene>
    <name evidence="4" type="ORF">EDC60_3169</name>
</gene>
<dbReference type="InterPro" id="IPR021207">
    <property type="entry name" value="Integr_conj_element_PFL4705"/>
</dbReference>
<dbReference type="Proteomes" id="UP000271868">
    <property type="component" value="Unassembled WGS sequence"/>
</dbReference>
<keyword evidence="3" id="KW-0812">Transmembrane</keyword>
<name>A0AAX1WQY6_9BURK</name>
<evidence type="ECO:0000313" key="5">
    <source>
        <dbReference type="Proteomes" id="UP000271868"/>
    </source>
</evidence>
<evidence type="ECO:0000313" key="4">
    <source>
        <dbReference type="EMBL" id="ROR39674.1"/>
    </source>
</evidence>
<protein>
    <submittedName>
        <fullName evidence="4">Integrating conjugative element protein (TIGR03752 family)</fullName>
    </submittedName>
</protein>
<feature type="coiled-coil region" evidence="1">
    <location>
        <begin position="70"/>
        <end position="97"/>
    </location>
</feature>
<feature type="transmembrane region" description="Helical" evidence="3">
    <location>
        <begin position="7"/>
        <end position="25"/>
    </location>
</feature>
<evidence type="ECO:0000256" key="1">
    <source>
        <dbReference type="SAM" id="Coils"/>
    </source>
</evidence>
<comment type="caution">
    <text evidence="4">The sequence shown here is derived from an EMBL/GenBank/DDBJ whole genome shotgun (WGS) entry which is preliminary data.</text>
</comment>
<feature type="region of interest" description="Disordered" evidence="2">
    <location>
        <begin position="97"/>
        <end position="128"/>
    </location>
</feature>
<accession>A0AAX1WQY6</accession>
<dbReference type="EMBL" id="RJVL01000008">
    <property type="protein sequence ID" value="ROR39674.1"/>
    <property type="molecule type" value="Genomic_DNA"/>
</dbReference>
<keyword evidence="5" id="KW-1185">Reference proteome</keyword>
<feature type="region of interest" description="Disordered" evidence="2">
    <location>
        <begin position="42"/>
        <end position="61"/>
    </location>
</feature>
<feature type="compositionally biased region" description="Pro residues" evidence="2">
    <location>
        <begin position="112"/>
        <end position="124"/>
    </location>
</feature>
<sequence length="499" mass="51169">MATTSNKLIPIVAAVGMTIVGVVLYKQFAGDGSVKAGAEMTAVPTPQLPKTDGADNDTPTETLRTVTTSNAELRSEVAKVIKINNDLIEENRKLRERERGGAAGAAAQAAVPAPPAPAPAPAPERSPLDNALDTAAQAADSFTLGLPSLDAAKGKAQNPQTGAGAAGTAGMADEATAEAAGAVRYSVLPPMGYAVQTEPARGQNAPPMTRYVRTMHTEGPGTTTAPADGPASQAARAAQDRREPVPYFTLPENATLAGATAMTALIGRVPIDGRVTDPMQFKAVIGRDNLAANGFELPGDVSGMIVTGVAIGDMALSCSEGRVRSVTFVFNDGSIQTVSARGAGSRSINTGAGASSNSDLGFISDLHGNPCITGKFVTNAPAYLTDLIGLGALGVAGQAYSEAQRTTYSGMQGSSSTITGSAGSYALGQAVAGGTNEVSKWLLQRLKNSFDAVITPSGHQLVVHLDREIQIDKAPNARKLIHRKQGGLQLARGEHHGLE</sequence>
<keyword evidence="1" id="KW-0175">Coiled coil</keyword>
<proteinExistence type="predicted"/>
<keyword evidence="3" id="KW-0472">Membrane</keyword>
<dbReference type="RefSeq" id="WP_123676682.1">
    <property type="nucleotide sequence ID" value="NZ_RJVL01000008.1"/>
</dbReference>
<evidence type="ECO:0000256" key="3">
    <source>
        <dbReference type="SAM" id="Phobius"/>
    </source>
</evidence>
<reference evidence="4 5" key="1">
    <citation type="submission" date="2018-11" db="EMBL/GenBank/DDBJ databases">
        <title>Genomic Encyclopedia of Type Strains, Phase IV (KMG-IV): sequencing the most valuable type-strain genomes for metagenomic binning, comparative biology and taxonomic classification.</title>
        <authorList>
            <person name="Goeker M."/>
        </authorList>
    </citation>
    <scope>NUCLEOTIDE SEQUENCE [LARGE SCALE GENOMIC DNA]</scope>
    <source>
        <strain evidence="4 5">DSM 15985</strain>
    </source>
</reference>
<organism evidence="4 5">
    <name type="scientific">Diaphorobacter nitroreducens</name>
    <dbReference type="NCBI Taxonomy" id="164759"/>
    <lineage>
        <taxon>Bacteria</taxon>
        <taxon>Pseudomonadati</taxon>
        <taxon>Pseudomonadota</taxon>
        <taxon>Betaproteobacteria</taxon>
        <taxon>Burkholderiales</taxon>
        <taxon>Comamonadaceae</taxon>
        <taxon>Diaphorobacter</taxon>
    </lineage>
</organism>
<dbReference type="AlphaFoldDB" id="A0AAX1WQY6"/>